<dbReference type="Proteomes" id="UP000245119">
    <property type="component" value="Linkage Group LG12"/>
</dbReference>
<organism evidence="1 2">
    <name type="scientific">Pomacea canaliculata</name>
    <name type="common">Golden apple snail</name>
    <dbReference type="NCBI Taxonomy" id="400727"/>
    <lineage>
        <taxon>Eukaryota</taxon>
        <taxon>Metazoa</taxon>
        <taxon>Spiralia</taxon>
        <taxon>Lophotrochozoa</taxon>
        <taxon>Mollusca</taxon>
        <taxon>Gastropoda</taxon>
        <taxon>Caenogastropoda</taxon>
        <taxon>Architaenioglossa</taxon>
        <taxon>Ampullarioidea</taxon>
        <taxon>Ampullariidae</taxon>
        <taxon>Pomacea</taxon>
    </lineage>
</organism>
<protein>
    <submittedName>
        <fullName evidence="1">Uncharacterized protein</fullName>
    </submittedName>
</protein>
<name>A0A2T7NJ86_POMCA</name>
<reference evidence="1 2" key="1">
    <citation type="submission" date="2018-04" db="EMBL/GenBank/DDBJ databases">
        <title>The genome of golden apple snail Pomacea canaliculata provides insight into stress tolerance and invasive adaptation.</title>
        <authorList>
            <person name="Liu C."/>
            <person name="Liu B."/>
            <person name="Ren Y."/>
            <person name="Zhang Y."/>
            <person name="Wang H."/>
            <person name="Li S."/>
            <person name="Jiang F."/>
            <person name="Yin L."/>
            <person name="Zhang G."/>
            <person name="Qian W."/>
            <person name="Fan W."/>
        </authorList>
    </citation>
    <scope>NUCLEOTIDE SEQUENCE [LARGE SCALE GENOMIC DNA]</scope>
    <source>
        <strain evidence="1">SZHN2017</strain>
        <tissue evidence="1">Muscle</tissue>
    </source>
</reference>
<keyword evidence="2" id="KW-1185">Reference proteome</keyword>
<comment type="caution">
    <text evidence="1">The sequence shown here is derived from an EMBL/GenBank/DDBJ whole genome shotgun (WGS) entry which is preliminary data.</text>
</comment>
<gene>
    <name evidence="1" type="ORF">C0Q70_19405</name>
</gene>
<sequence length="98" mass="10545">MAKDNRKLPDAGSSVCCDKGHSPLLACTLLEGFLAGPITLGLSDCAGLSLIRFKAVLGSGPPRRRVEEGFTFTQLVTRTELLCSIPLTDIQHTKVRPH</sequence>
<evidence type="ECO:0000313" key="1">
    <source>
        <dbReference type="EMBL" id="PVD21234.1"/>
    </source>
</evidence>
<dbReference type="AlphaFoldDB" id="A0A2T7NJ86"/>
<accession>A0A2T7NJ86</accession>
<evidence type="ECO:0000313" key="2">
    <source>
        <dbReference type="Proteomes" id="UP000245119"/>
    </source>
</evidence>
<proteinExistence type="predicted"/>
<dbReference type="EMBL" id="PZQS01000012">
    <property type="protein sequence ID" value="PVD21234.1"/>
    <property type="molecule type" value="Genomic_DNA"/>
</dbReference>